<dbReference type="GO" id="GO:0019464">
    <property type="term" value="P:glycine decarboxylation via glycine cleavage system"/>
    <property type="evidence" value="ECO:0007669"/>
    <property type="project" value="UniProtKB-UniRule"/>
</dbReference>
<dbReference type="KEGG" id="haad:MW046_01875"/>
<accession>A0A8U0A427</accession>
<dbReference type="GO" id="GO:0008483">
    <property type="term" value="F:transaminase activity"/>
    <property type="evidence" value="ECO:0007669"/>
    <property type="project" value="UniProtKB-KW"/>
</dbReference>
<keyword evidence="10" id="KW-1185">Reference proteome</keyword>
<dbReference type="SUPFAM" id="SSF103025">
    <property type="entry name" value="Folate-binding domain"/>
    <property type="match status" value="1"/>
</dbReference>
<dbReference type="Pfam" id="PF01571">
    <property type="entry name" value="GCV_T"/>
    <property type="match status" value="1"/>
</dbReference>
<dbReference type="InterPro" id="IPR029043">
    <property type="entry name" value="GcvT/YgfZ_C"/>
</dbReference>
<dbReference type="InterPro" id="IPR013977">
    <property type="entry name" value="GcvT_C"/>
</dbReference>
<keyword evidence="2 5" id="KW-0032">Aminotransferase</keyword>
<dbReference type="InterPro" id="IPR027266">
    <property type="entry name" value="TrmE/GcvT-like"/>
</dbReference>
<evidence type="ECO:0000256" key="3">
    <source>
        <dbReference type="ARBA" id="ARBA00022679"/>
    </source>
</evidence>
<name>A0A8U0A427_9EURY</name>
<evidence type="ECO:0000313" key="10">
    <source>
        <dbReference type="Proteomes" id="UP000831768"/>
    </source>
</evidence>
<evidence type="ECO:0000313" key="9">
    <source>
        <dbReference type="EMBL" id="UPM43208.1"/>
    </source>
</evidence>
<dbReference type="SUPFAM" id="SSF101790">
    <property type="entry name" value="Aminomethyltransferase beta-barrel domain"/>
    <property type="match status" value="1"/>
</dbReference>
<evidence type="ECO:0000256" key="5">
    <source>
        <dbReference type="HAMAP-Rule" id="MF_00259"/>
    </source>
</evidence>
<dbReference type="InterPro" id="IPR028896">
    <property type="entry name" value="GcvT/YgfZ/DmdA"/>
</dbReference>
<evidence type="ECO:0000256" key="2">
    <source>
        <dbReference type="ARBA" id="ARBA00022576"/>
    </source>
</evidence>
<dbReference type="NCBIfam" id="NF001567">
    <property type="entry name" value="PRK00389.1"/>
    <property type="match status" value="1"/>
</dbReference>
<feature type="domain" description="GCVT N-terminal" evidence="7">
    <location>
        <begin position="12"/>
        <end position="263"/>
    </location>
</feature>
<dbReference type="PIRSF" id="PIRSF006487">
    <property type="entry name" value="GcvT"/>
    <property type="match status" value="1"/>
</dbReference>
<dbReference type="EMBL" id="CP096019">
    <property type="protein sequence ID" value="UPM43208.1"/>
    <property type="molecule type" value="Genomic_DNA"/>
</dbReference>
<dbReference type="NCBIfam" id="TIGR00528">
    <property type="entry name" value="gcvT"/>
    <property type="match status" value="1"/>
</dbReference>
<dbReference type="HAMAP" id="MF_00259">
    <property type="entry name" value="GcvT"/>
    <property type="match status" value="1"/>
</dbReference>
<reference evidence="9" key="1">
    <citation type="submission" date="2022-04" db="EMBL/GenBank/DDBJ databases">
        <title>Halocatena sp. nov., isolated from a salt lake.</title>
        <authorList>
            <person name="Cui H.-L."/>
        </authorList>
    </citation>
    <scope>NUCLEOTIDE SEQUENCE</scope>
    <source>
        <strain evidence="9">AD-1</strain>
    </source>
</reference>
<dbReference type="RefSeq" id="WP_247993876.1">
    <property type="nucleotide sequence ID" value="NZ_CP096019.1"/>
</dbReference>
<evidence type="ECO:0000256" key="6">
    <source>
        <dbReference type="PIRSR" id="PIRSR006487-1"/>
    </source>
</evidence>
<dbReference type="AlphaFoldDB" id="A0A8U0A427"/>
<comment type="similarity">
    <text evidence="1 5">Belongs to the GcvT family.</text>
</comment>
<dbReference type="GO" id="GO:0004047">
    <property type="term" value="F:aminomethyltransferase activity"/>
    <property type="evidence" value="ECO:0007669"/>
    <property type="project" value="UniProtKB-UniRule"/>
</dbReference>
<dbReference type="InterPro" id="IPR006223">
    <property type="entry name" value="GcvT"/>
</dbReference>
<dbReference type="GO" id="GO:0005960">
    <property type="term" value="C:glycine cleavage complex"/>
    <property type="evidence" value="ECO:0007669"/>
    <property type="project" value="InterPro"/>
</dbReference>
<dbReference type="InterPro" id="IPR022903">
    <property type="entry name" value="GcvT_bac"/>
</dbReference>
<organism evidence="9 10">
    <name type="scientific">Halocatena salina</name>
    <dbReference type="NCBI Taxonomy" id="2934340"/>
    <lineage>
        <taxon>Archaea</taxon>
        <taxon>Methanobacteriati</taxon>
        <taxon>Methanobacteriota</taxon>
        <taxon>Stenosarchaea group</taxon>
        <taxon>Halobacteria</taxon>
        <taxon>Halobacteriales</taxon>
        <taxon>Natronomonadaceae</taxon>
        <taxon>Halocatena</taxon>
    </lineage>
</organism>
<dbReference type="GeneID" id="71926756"/>
<dbReference type="Pfam" id="PF08669">
    <property type="entry name" value="GCV_T_C"/>
    <property type="match status" value="1"/>
</dbReference>
<evidence type="ECO:0000256" key="1">
    <source>
        <dbReference type="ARBA" id="ARBA00008609"/>
    </source>
</evidence>
<dbReference type="Proteomes" id="UP000831768">
    <property type="component" value="Chromosome"/>
</dbReference>
<dbReference type="PANTHER" id="PTHR43757">
    <property type="entry name" value="AMINOMETHYLTRANSFERASE"/>
    <property type="match status" value="1"/>
</dbReference>
<dbReference type="InterPro" id="IPR006222">
    <property type="entry name" value="GCVT_N"/>
</dbReference>
<comment type="catalytic activity">
    <reaction evidence="4 5">
        <text>N(6)-[(R)-S(8)-aminomethyldihydrolipoyl]-L-lysyl-[protein] + (6S)-5,6,7,8-tetrahydrofolate = N(6)-[(R)-dihydrolipoyl]-L-lysyl-[protein] + (6R)-5,10-methylene-5,6,7,8-tetrahydrofolate + NH4(+)</text>
        <dbReference type="Rhea" id="RHEA:16945"/>
        <dbReference type="Rhea" id="RHEA-COMP:10475"/>
        <dbReference type="Rhea" id="RHEA-COMP:10492"/>
        <dbReference type="ChEBI" id="CHEBI:15636"/>
        <dbReference type="ChEBI" id="CHEBI:28938"/>
        <dbReference type="ChEBI" id="CHEBI:57453"/>
        <dbReference type="ChEBI" id="CHEBI:83100"/>
        <dbReference type="ChEBI" id="CHEBI:83143"/>
        <dbReference type="EC" id="2.1.2.10"/>
    </reaction>
</comment>
<dbReference type="PANTHER" id="PTHR43757:SF2">
    <property type="entry name" value="AMINOMETHYLTRANSFERASE, MITOCHONDRIAL"/>
    <property type="match status" value="1"/>
</dbReference>
<feature type="binding site" evidence="6">
    <location>
        <position position="201"/>
    </location>
    <ligand>
        <name>substrate</name>
    </ligand>
</feature>
<sequence>MAQELRQPPLGDVHMDRGASLTSFGGWEMPVEFESIKTEHEAVRESIGKFDVSHMGEIEVRGPDADELTQRLTTNDVTALEPGDGQYSAVTDERGIMLDDTVVYNRPDDEGYLFVPNAGHDEELYDHWRSHREKWDLDCTVANVTERYAMIAVQGPESEARVGAVIETARDLGRFKIQSVSIAGVDCLCSRTGYTGEDGFELLCPWEDTRAVWDAIDGQPCGLGARDTLRIEQGFLLSGQDFDPESNPRTPYEAGIGFVVDTDTQFLGRDVLVDATPNEQFVGIELTERGVPRNGYAVESADGTPIGTVTSGTLSPTLGVPIGLGYVSTDHAEPGTEIRVVIRDDRKAGLIKNPPFEHPTVEQ</sequence>
<comment type="subunit">
    <text evidence="5">The glycine cleavage system is composed of four proteins: P, T, L and H.</text>
</comment>
<dbReference type="EC" id="2.1.2.10" evidence="5"/>
<gene>
    <name evidence="5 9" type="primary">gcvT</name>
    <name evidence="9" type="ORF">MW046_01875</name>
</gene>
<evidence type="ECO:0000259" key="8">
    <source>
        <dbReference type="Pfam" id="PF08669"/>
    </source>
</evidence>
<feature type="domain" description="Aminomethyltransferase C-terminal" evidence="8">
    <location>
        <begin position="280"/>
        <end position="356"/>
    </location>
</feature>
<keyword evidence="3 5" id="KW-0808">Transferase</keyword>
<protein>
    <recommendedName>
        <fullName evidence="5">Probable aminomethyltransferase</fullName>
        <ecNumber evidence="5">2.1.2.10</ecNumber>
    </recommendedName>
    <alternativeName>
        <fullName evidence="5">Glycine cleavage system T protein</fullName>
    </alternativeName>
</protein>
<evidence type="ECO:0000256" key="4">
    <source>
        <dbReference type="ARBA" id="ARBA00047665"/>
    </source>
</evidence>
<comment type="function">
    <text evidence="5">The glycine cleavage system catalyzes the degradation of glycine.</text>
</comment>
<evidence type="ECO:0000259" key="7">
    <source>
        <dbReference type="Pfam" id="PF01571"/>
    </source>
</evidence>
<dbReference type="Gene3D" id="3.30.1360.120">
    <property type="entry name" value="Probable tRNA modification gtpase trme, domain 1"/>
    <property type="match status" value="1"/>
</dbReference>
<proteinExistence type="inferred from homology"/>